<gene>
    <name evidence="2" type="ORF">LEP1GSC029_1143</name>
</gene>
<evidence type="ECO:0000313" key="3">
    <source>
        <dbReference type="Proteomes" id="UP000012329"/>
    </source>
</evidence>
<name>A0A829D3V4_LEPIR</name>
<reference evidence="2 3" key="1">
    <citation type="submission" date="2013-02" db="EMBL/GenBank/DDBJ databases">
        <authorList>
            <person name="Harkins D.M."/>
            <person name="Durkin A.S."/>
            <person name="Brinkac L.M."/>
            <person name="Haft D.H."/>
            <person name="Selengut J.D."/>
            <person name="Sanka R."/>
            <person name="DePew J."/>
            <person name="Purushe J."/>
            <person name="Whelen A.C."/>
            <person name="Vinetz J.M."/>
            <person name="Sutton G.G."/>
            <person name="Nierman W.C."/>
            <person name="Fouts D.E."/>
        </authorList>
    </citation>
    <scope>NUCLEOTIDE SEQUENCE [LARGE SCALE GENOMIC DNA]</scope>
    <source>
        <strain evidence="2 3">2002000626</strain>
    </source>
</reference>
<dbReference type="Gene3D" id="3.90.320.10">
    <property type="match status" value="2"/>
</dbReference>
<comment type="caution">
    <text evidence="2">The sequence shown here is derived from an EMBL/GenBank/DDBJ whole genome shotgun (WGS) entry which is preliminary data.</text>
</comment>
<accession>A0A829D3V4</accession>
<evidence type="ECO:0000313" key="2">
    <source>
        <dbReference type="EMBL" id="EMY03635.1"/>
    </source>
</evidence>
<sequence>MSLWDNEEEKKISKEIYSNQSLNENKRLLYVGITRSKVRIYLPFYTPLNNWKTRDSAYYKILYPRLQSILENEIDTDLFHVVSWAPIPFDSTNPKRIDWNLDSEICFTPLLYEEPETSKTIRLNSYSSLRTSMNFSEEVSLSVLEEKNRMQSDDVENSETVIKDALPSSASIGSFLHSLLEELDFSIFKTTTSKELLKNEKIISRMDFHLDYFRILKREEGRPILEKETVQKRTVEILWNLLNANILDQKGALFRLVDLPKENRVSEMDFYLDLDTNPGNFLRGSIDLVFQIDDKFYLADYKSNLLEDYSTISLKRNVENLESRYDLQRDIYALVLYEYLKNLFGPKEALQKIGGVYYFFLRGMIYGESSGIYSDFFWSLERIESIRKTVLESTTFRWEKSN</sequence>
<dbReference type="EMBL" id="AFJL02000173">
    <property type="protein sequence ID" value="EMY03635.1"/>
    <property type="molecule type" value="Genomic_DNA"/>
</dbReference>
<proteinExistence type="predicted"/>
<dbReference type="InterPro" id="IPR038726">
    <property type="entry name" value="PDDEXK_AddAB-type"/>
</dbReference>
<dbReference type="InterPro" id="IPR027417">
    <property type="entry name" value="P-loop_NTPase"/>
</dbReference>
<dbReference type="AlphaFoldDB" id="A0A829D3V4"/>
<organism evidence="2 3">
    <name type="scientific">Leptospira interrogans str. 2002000626</name>
    <dbReference type="NCBI Taxonomy" id="996803"/>
    <lineage>
        <taxon>Bacteria</taxon>
        <taxon>Pseudomonadati</taxon>
        <taxon>Spirochaetota</taxon>
        <taxon>Spirochaetia</taxon>
        <taxon>Leptospirales</taxon>
        <taxon>Leptospiraceae</taxon>
        <taxon>Leptospira</taxon>
    </lineage>
</organism>
<protein>
    <submittedName>
        <fullName evidence="2">PD-(D/E)XK nuclease family protein</fullName>
    </submittedName>
</protein>
<dbReference type="Proteomes" id="UP000012329">
    <property type="component" value="Unassembled WGS sequence"/>
</dbReference>
<dbReference type="InterPro" id="IPR011335">
    <property type="entry name" value="Restrct_endonuc-II-like"/>
</dbReference>
<evidence type="ECO:0000259" key="1">
    <source>
        <dbReference type="Pfam" id="PF12705"/>
    </source>
</evidence>
<dbReference type="Pfam" id="PF12705">
    <property type="entry name" value="PDDEXK_1"/>
    <property type="match status" value="1"/>
</dbReference>
<dbReference type="InterPro" id="IPR011604">
    <property type="entry name" value="PDDEXK-like_dom_sf"/>
</dbReference>
<feature type="domain" description="PD-(D/E)XK endonuclease-like" evidence="1">
    <location>
        <begin position="166"/>
        <end position="360"/>
    </location>
</feature>
<dbReference type="SUPFAM" id="SSF52980">
    <property type="entry name" value="Restriction endonuclease-like"/>
    <property type="match status" value="1"/>
</dbReference>
<dbReference type="SUPFAM" id="SSF52540">
    <property type="entry name" value="P-loop containing nucleoside triphosphate hydrolases"/>
    <property type="match status" value="1"/>
</dbReference>
<dbReference type="CDD" id="cd22352">
    <property type="entry name" value="RecB_C-like"/>
    <property type="match status" value="1"/>
</dbReference>